<evidence type="ECO:0000313" key="1">
    <source>
        <dbReference type="EMBL" id="PNH01710.1"/>
    </source>
</evidence>
<dbReference type="Gene3D" id="3.40.1230.10">
    <property type="entry name" value="MTH938-like"/>
    <property type="match status" value="1"/>
</dbReference>
<dbReference type="PANTHER" id="PTHR21192">
    <property type="entry name" value="NUCLEAR PROTEIN E3-3"/>
    <property type="match status" value="1"/>
</dbReference>
<evidence type="ECO:0000313" key="2">
    <source>
        <dbReference type="Proteomes" id="UP000236333"/>
    </source>
</evidence>
<name>A0A2J7ZN82_9CHLO</name>
<dbReference type="Proteomes" id="UP000236333">
    <property type="component" value="Unassembled WGS sequence"/>
</dbReference>
<comment type="caution">
    <text evidence="1">The sequence shown here is derived from an EMBL/GenBank/DDBJ whole genome shotgun (WGS) entry which is preliminary data.</text>
</comment>
<dbReference type="PANTHER" id="PTHR21192:SF2">
    <property type="entry name" value="NADH DEHYDROGENASE [UBIQUINONE] 1 ALPHA SUBCOMPLEX ASSEMBLY FACTOR 3"/>
    <property type="match status" value="1"/>
</dbReference>
<accession>A0A2J7ZN82</accession>
<protein>
    <submittedName>
        <fullName evidence="1">NADH dehydrogenase [ubiquinone] 1 alpha subcomplex assembly factor 3</fullName>
    </submittedName>
</protein>
<sequence length="116" mass="12753">MYSFPTRLPAAEVTPDSLIFLELIKPAPEVLVLGTGSTVQVLPPPVGDYLQRLGVRVEVLDSRNATGYFNVLNDEGRSVVGALLVWDPDARVPETMPEAQEPMWDRASLMQRSSTV</sequence>
<dbReference type="GO" id="GO:0005743">
    <property type="term" value="C:mitochondrial inner membrane"/>
    <property type="evidence" value="ECO:0007669"/>
    <property type="project" value="TreeGrafter"/>
</dbReference>
<dbReference type="InterPro" id="IPR036748">
    <property type="entry name" value="MTH938-like_sf"/>
</dbReference>
<keyword evidence="1" id="KW-0830">Ubiquinone</keyword>
<dbReference type="Pfam" id="PF04430">
    <property type="entry name" value="DUF498"/>
    <property type="match status" value="1"/>
</dbReference>
<keyword evidence="2" id="KW-1185">Reference proteome</keyword>
<dbReference type="EMBL" id="PGGS01000811">
    <property type="protein sequence ID" value="PNH01710.1"/>
    <property type="molecule type" value="Genomic_DNA"/>
</dbReference>
<dbReference type="AlphaFoldDB" id="A0A2J7ZN82"/>
<gene>
    <name evidence="1" type="ORF">TSOC_012391</name>
</gene>
<dbReference type="OrthoDB" id="20681at2759"/>
<organism evidence="1 2">
    <name type="scientific">Tetrabaena socialis</name>
    <dbReference type="NCBI Taxonomy" id="47790"/>
    <lineage>
        <taxon>Eukaryota</taxon>
        <taxon>Viridiplantae</taxon>
        <taxon>Chlorophyta</taxon>
        <taxon>core chlorophytes</taxon>
        <taxon>Chlorophyceae</taxon>
        <taxon>CS clade</taxon>
        <taxon>Chlamydomonadales</taxon>
        <taxon>Tetrabaenaceae</taxon>
        <taxon>Tetrabaena</taxon>
    </lineage>
</organism>
<proteinExistence type="predicted"/>
<dbReference type="InterPro" id="IPR007523">
    <property type="entry name" value="NDUFAF3/AAMDC"/>
</dbReference>
<reference evidence="1 2" key="1">
    <citation type="journal article" date="2017" name="Mol. Biol. Evol.">
        <title>The 4-celled Tetrabaena socialis nuclear genome reveals the essential components for genetic control of cell number at the origin of multicellularity in the volvocine lineage.</title>
        <authorList>
            <person name="Featherston J."/>
            <person name="Arakaki Y."/>
            <person name="Hanschen E.R."/>
            <person name="Ferris P.J."/>
            <person name="Michod R.E."/>
            <person name="Olson B.J.S.C."/>
            <person name="Nozaki H."/>
            <person name="Durand P.M."/>
        </authorList>
    </citation>
    <scope>NUCLEOTIDE SEQUENCE [LARGE SCALE GENOMIC DNA]</scope>
    <source>
        <strain evidence="1 2">NIES-571</strain>
    </source>
</reference>
<dbReference type="SUPFAM" id="SSF64076">
    <property type="entry name" value="MTH938-like"/>
    <property type="match status" value="1"/>
</dbReference>
<dbReference type="GO" id="GO:0032981">
    <property type="term" value="P:mitochondrial respiratory chain complex I assembly"/>
    <property type="evidence" value="ECO:0007669"/>
    <property type="project" value="TreeGrafter"/>
</dbReference>